<accession>A0ABY9L084</accession>
<dbReference type="InterPro" id="IPR000055">
    <property type="entry name" value="Restrct_endonuc_typeI_TRD"/>
</dbReference>
<dbReference type="GO" id="GO:0004519">
    <property type="term" value="F:endonuclease activity"/>
    <property type="evidence" value="ECO:0007669"/>
    <property type="project" value="UniProtKB-KW"/>
</dbReference>
<dbReference type="RefSeq" id="WP_306386774.1">
    <property type="nucleotide sequence ID" value="NZ_CP132482.1"/>
</dbReference>
<evidence type="ECO:0000256" key="3">
    <source>
        <dbReference type="ARBA" id="ARBA00023125"/>
    </source>
</evidence>
<dbReference type="Pfam" id="PF01420">
    <property type="entry name" value="Methylase_S"/>
    <property type="match status" value="1"/>
</dbReference>
<name>A0ABY9L084_9LACO</name>
<keyword evidence="6" id="KW-1185">Reference proteome</keyword>
<evidence type="ECO:0000256" key="2">
    <source>
        <dbReference type="ARBA" id="ARBA00022747"/>
    </source>
</evidence>
<protein>
    <submittedName>
        <fullName evidence="5">Restriction endonuclease subunit S</fullName>
        <ecNumber evidence="5">3.1.21.-</ecNumber>
    </submittedName>
</protein>
<gene>
    <name evidence="5" type="ORF">LACPH_001917</name>
</gene>
<dbReference type="EC" id="3.1.21.-" evidence="5"/>
<keyword evidence="5" id="KW-0255">Endonuclease</keyword>
<proteinExistence type="inferred from homology"/>
<dbReference type="EMBL" id="CP132482">
    <property type="protein sequence ID" value="WLV77186.1"/>
    <property type="molecule type" value="Genomic_DNA"/>
</dbReference>
<feature type="domain" description="Type I restriction modification DNA specificity" evidence="4">
    <location>
        <begin position="19"/>
        <end position="168"/>
    </location>
</feature>
<dbReference type="PANTHER" id="PTHR30408">
    <property type="entry name" value="TYPE-1 RESTRICTION ENZYME ECOKI SPECIFICITY PROTEIN"/>
    <property type="match status" value="1"/>
</dbReference>
<keyword evidence="3" id="KW-0238">DNA-binding</keyword>
<reference evidence="5 6" key="1">
    <citation type="submission" date="2023-08" db="EMBL/GenBank/DDBJ databases">
        <authorList>
            <person name="Buchebner-Jance M."/>
        </authorList>
    </citation>
    <scope>NUCLEOTIDE SEQUENCE [LARGE SCALE GENOMIC DNA]</scope>
    <source>
        <strain evidence="5 6">NCIMB 15471</strain>
    </source>
</reference>
<evidence type="ECO:0000313" key="6">
    <source>
        <dbReference type="Proteomes" id="UP001233112"/>
    </source>
</evidence>
<dbReference type="GO" id="GO:0016787">
    <property type="term" value="F:hydrolase activity"/>
    <property type="evidence" value="ECO:0007669"/>
    <property type="project" value="UniProtKB-KW"/>
</dbReference>
<dbReference type="InterPro" id="IPR052021">
    <property type="entry name" value="Type-I_RS_S_subunit"/>
</dbReference>
<dbReference type="Proteomes" id="UP001233112">
    <property type="component" value="Chromosome"/>
</dbReference>
<dbReference type="CDD" id="cd17288">
    <property type="entry name" value="RMtype1_S_LlaAI06ORF1089P_TRD1-CR1_like"/>
    <property type="match status" value="1"/>
</dbReference>
<dbReference type="Gene3D" id="3.90.220.20">
    <property type="entry name" value="DNA methylase specificity domains"/>
    <property type="match status" value="2"/>
</dbReference>
<dbReference type="InterPro" id="IPR044946">
    <property type="entry name" value="Restrct_endonuc_typeI_TRD_sf"/>
</dbReference>
<organism evidence="5 6">
    <name type="scientific">Lacticaseibacillus parahuelsenbergensis</name>
    <dbReference type="NCBI Taxonomy" id="3068305"/>
    <lineage>
        <taxon>Bacteria</taxon>
        <taxon>Bacillati</taxon>
        <taxon>Bacillota</taxon>
        <taxon>Bacilli</taxon>
        <taxon>Lactobacillales</taxon>
        <taxon>Lactobacillaceae</taxon>
        <taxon>Lacticaseibacillus</taxon>
    </lineage>
</organism>
<comment type="similarity">
    <text evidence="1">Belongs to the type-I restriction system S methylase family.</text>
</comment>
<keyword evidence="5" id="KW-0540">Nuclease</keyword>
<keyword evidence="5" id="KW-0378">Hydrolase</keyword>
<sequence length="379" mass="43593">MSKDVKNVPALRFKGFSDAWEKRYLKDVIYVNSGRDYKHLSPGMIPVYGTGGYMLSVNEALSYEDAIGIGRKGTIDKPYLLKAPFWTVDTLFYLTVQDNMDISFVFPLLQTIRWKQLDESTGVPSLSKKTIESVMVHVPKKEEQKNLGNLFLFVDNLIAATQQKLDNLRQVKKSMSQHLLGKSIRFREFSATWEKRKLGDLLKERNVQHPQSSEYPLVSFTVENGVTPKTERYEREQLVRGDKQAKRYKETRLDDIVYNPANLKFGAIARNSFGKAVFSPIYVTFEVNQELALAKYVELLVTQNSFLSRALRYQQGTVYERQSVSPRDLLNLSVALPDKEEQMNISLVFSRLDKLIMTTQSQLSTFKILKKSLLQNLFV</sequence>
<evidence type="ECO:0000313" key="5">
    <source>
        <dbReference type="EMBL" id="WLV77186.1"/>
    </source>
</evidence>
<evidence type="ECO:0000259" key="4">
    <source>
        <dbReference type="Pfam" id="PF01420"/>
    </source>
</evidence>
<evidence type="ECO:0000256" key="1">
    <source>
        <dbReference type="ARBA" id="ARBA00010923"/>
    </source>
</evidence>
<dbReference type="SUPFAM" id="SSF116734">
    <property type="entry name" value="DNA methylase specificity domain"/>
    <property type="match status" value="2"/>
</dbReference>
<keyword evidence="2" id="KW-0680">Restriction system</keyword>
<dbReference type="PANTHER" id="PTHR30408:SF12">
    <property type="entry name" value="TYPE I RESTRICTION ENZYME MJAVIII SPECIFICITY SUBUNIT"/>
    <property type="match status" value="1"/>
</dbReference>